<sequence>MDTKYLSSILGVPNKPDYDSQMTWLFFFSKHTLNKWLVAFCRSIPAEILNETGVLQACHQHLKERRNESPPLALKNHTRLFFPSCDADLSAAVSAAAEVRINALPKRSRLGKKRPARPKKGSNKDPRKGRVGSCSNKWNMP</sequence>
<evidence type="ECO:0008006" key="4">
    <source>
        <dbReference type="Google" id="ProtNLM"/>
    </source>
</evidence>
<protein>
    <recommendedName>
        <fullName evidence="4">THAP-type domain-containing protein</fullName>
    </recommendedName>
</protein>
<evidence type="ECO:0000313" key="3">
    <source>
        <dbReference type="Proteomes" id="UP000762676"/>
    </source>
</evidence>
<dbReference type="AlphaFoldDB" id="A0AAV4H7F8"/>
<reference evidence="2 3" key="1">
    <citation type="journal article" date="2021" name="Elife">
        <title>Chloroplast acquisition without the gene transfer in kleptoplastic sea slugs, Plakobranchus ocellatus.</title>
        <authorList>
            <person name="Maeda T."/>
            <person name="Takahashi S."/>
            <person name="Yoshida T."/>
            <person name="Shimamura S."/>
            <person name="Takaki Y."/>
            <person name="Nagai Y."/>
            <person name="Toyoda A."/>
            <person name="Suzuki Y."/>
            <person name="Arimoto A."/>
            <person name="Ishii H."/>
            <person name="Satoh N."/>
            <person name="Nishiyama T."/>
            <person name="Hasebe M."/>
            <person name="Maruyama T."/>
            <person name="Minagawa J."/>
            <person name="Obokata J."/>
            <person name="Shigenobu S."/>
        </authorList>
    </citation>
    <scope>NUCLEOTIDE SEQUENCE [LARGE SCALE GENOMIC DNA]</scope>
</reference>
<evidence type="ECO:0000313" key="2">
    <source>
        <dbReference type="EMBL" id="GFR93596.1"/>
    </source>
</evidence>
<name>A0AAV4H7F8_9GAST</name>
<dbReference type="Proteomes" id="UP000762676">
    <property type="component" value="Unassembled WGS sequence"/>
</dbReference>
<proteinExistence type="predicted"/>
<evidence type="ECO:0000256" key="1">
    <source>
        <dbReference type="SAM" id="MobiDB-lite"/>
    </source>
</evidence>
<dbReference type="EMBL" id="BMAT01001843">
    <property type="protein sequence ID" value="GFR93596.1"/>
    <property type="molecule type" value="Genomic_DNA"/>
</dbReference>
<organism evidence="2 3">
    <name type="scientific">Elysia marginata</name>
    <dbReference type="NCBI Taxonomy" id="1093978"/>
    <lineage>
        <taxon>Eukaryota</taxon>
        <taxon>Metazoa</taxon>
        <taxon>Spiralia</taxon>
        <taxon>Lophotrochozoa</taxon>
        <taxon>Mollusca</taxon>
        <taxon>Gastropoda</taxon>
        <taxon>Heterobranchia</taxon>
        <taxon>Euthyneura</taxon>
        <taxon>Panpulmonata</taxon>
        <taxon>Sacoglossa</taxon>
        <taxon>Placobranchoidea</taxon>
        <taxon>Plakobranchidae</taxon>
        <taxon>Elysia</taxon>
    </lineage>
</organism>
<accession>A0AAV4H7F8</accession>
<comment type="caution">
    <text evidence="2">The sequence shown here is derived from an EMBL/GenBank/DDBJ whole genome shotgun (WGS) entry which is preliminary data.</text>
</comment>
<gene>
    <name evidence="2" type="ORF">ElyMa_000896800</name>
</gene>
<keyword evidence="3" id="KW-1185">Reference proteome</keyword>
<feature type="region of interest" description="Disordered" evidence="1">
    <location>
        <begin position="104"/>
        <end position="141"/>
    </location>
</feature>
<feature type="compositionally biased region" description="Basic residues" evidence="1">
    <location>
        <begin position="106"/>
        <end position="121"/>
    </location>
</feature>